<feature type="compositionally biased region" description="Polar residues" evidence="1">
    <location>
        <begin position="1"/>
        <end position="21"/>
    </location>
</feature>
<sequence length="265" mass="30013">MASEISSNLTKRTSKQGSEHTTSLEHPVPGQSSHVMEASQENSIFFTLPAELRNAVYLYCVPILHQSYGFTSFSHLRSRRGWWCRAETPDLLLTCKRIRKEVTYIVGAFATVRLNVDPRMHIICGLNPFNLSPTSDLRLELTFRFSSIFSSWSLASLNEFFEAYGGSLKDLRTIDVHCSPEPSRFSPPRFDRPQFIKSAKTQQEGTVRRLLAFALTSNSVKTIKFHGPDNRQLKEHLNGLETSVKAQLALSKPEVEFQFLPSTPC</sequence>
<reference evidence="2 3" key="1">
    <citation type="submission" date="2024-02" db="EMBL/GenBank/DDBJ databases">
        <title>De novo assembly and annotation of 12 fungi associated with fruit tree decline syndrome in Ontario, Canada.</title>
        <authorList>
            <person name="Sulman M."/>
            <person name="Ellouze W."/>
            <person name="Ilyukhin E."/>
        </authorList>
    </citation>
    <scope>NUCLEOTIDE SEQUENCE [LARGE SCALE GENOMIC DNA]</scope>
    <source>
        <strain evidence="2 3">M11/M66-122</strain>
    </source>
</reference>
<protein>
    <submittedName>
        <fullName evidence="2">Uncharacterized protein</fullName>
    </submittedName>
</protein>
<dbReference type="PANTHER" id="PTHR42085">
    <property type="entry name" value="F-BOX DOMAIN-CONTAINING PROTEIN"/>
    <property type="match status" value="1"/>
</dbReference>
<dbReference type="PANTHER" id="PTHR42085:SF1">
    <property type="entry name" value="F-BOX DOMAIN-CONTAINING PROTEIN"/>
    <property type="match status" value="1"/>
</dbReference>
<keyword evidence="3" id="KW-1185">Reference proteome</keyword>
<feature type="region of interest" description="Disordered" evidence="1">
    <location>
        <begin position="1"/>
        <end position="33"/>
    </location>
</feature>
<comment type="caution">
    <text evidence="2">The sequence shown here is derived from an EMBL/GenBank/DDBJ whole genome shotgun (WGS) entry which is preliminary data.</text>
</comment>
<proteinExistence type="predicted"/>
<gene>
    <name evidence="2" type="ORF">SLS62_001847</name>
</gene>
<evidence type="ECO:0000313" key="3">
    <source>
        <dbReference type="Proteomes" id="UP001320420"/>
    </source>
</evidence>
<name>A0AAN9UXN9_9PEZI</name>
<dbReference type="EMBL" id="JAKJXP020000008">
    <property type="protein sequence ID" value="KAK7756253.1"/>
    <property type="molecule type" value="Genomic_DNA"/>
</dbReference>
<dbReference type="AlphaFoldDB" id="A0AAN9UXN9"/>
<organism evidence="2 3">
    <name type="scientific">Diatrype stigma</name>
    <dbReference type="NCBI Taxonomy" id="117547"/>
    <lineage>
        <taxon>Eukaryota</taxon>
        <taxon>Fungi</taxon>
        <taxon>Dikarya</taxon>
        <taxon>Ascomycota</taxon>
        <taxon>Pezizomycotina</taxon>
        <taxon>Sordariomycetes</taxon>
        <taxon>Xylariomycetidae</taxon>
        <taxon>Xylariales</taxon>
        <taxon>Diatrypaceae</taxon>
        <taxon>Diatrype</taxon>
    </lineage>
</organism>
<evidence type="ECO:0000256" key="1">
    <source>
        <dbReference type="SAM" id="MobiDB-lite"/>
    </source>
</evidence>
<dbReference type="InterPro" id="IPR038883">
    <property type="entry name" value="AN11006-like"/>
</dbReference>
<dbReference type="Proteomes" id="UP001320420">
    <property type="component" value="Unassembled WGS sequence"/>
</dbReference>
<accession>A0AAN9UXN9</accession>
<evidence type="ECO:0000313" key="2">
    <source>
        <dbReference type="EMBL" id="KAK7756253.1"/>
    </source>
</evidence>